<organism evidence="2">
    <name type="scientific">Heligmosomoides polygyrus</name>
    <name type="common">Parasitic roundworm</name>
    <dbReference type="NCBI Taxonomy" id="6339"/>
    <lineage>
        <taxon>Eukaryota</taxon>
        <taxon>Metazoa</taxon>
        <taxon>Ecdysozoa</taxon>
        <taxon>Nematoda</taxon>
        <taxon>Chromadorea</taxon>
        <taxon>Rhabditida</taxon>
        <taxon>Rhabditina</taxon>
        <taxon>Rhabditomorpha</taxon>
        <taxon>Strongyloidea</taxon>
        <taxon>Heligmosomidae</taxon>
        <taxon>Heligmosomoides</taxon>
    </lineage>
</organism>
<gene>
    <name evidence="2" type="ORF">HPBE_LOCUS17716</name>
</gene>
<evidence type="ECO:0000256" key="1">
    <source>
        <dbReference type="SAM" id="MobiDB-lite"/>
    </source>
</evidence>
<feature type="region of interest" description="Disordered" evidence="1">
    <location>
        <begin position="28"/>
        <end position="52"/>
    </location>
</feature>
<feature type="compositionally biased region" description="Basic and acidic residues" evidence="1">
    <location>
        <begin position="105"/>
        <end position="115"/>
    </location>
</feature>
<reference evidence="2" key="1">
    <citation type="submission" date="2018-11" db="EMBL/GenBank/DDBJ databases">
        <authorList>
            <consortium name="Pathogen Informatics"/>
        </authorList>
    </citation>
    <scope>NUCLEOTIDE SEQUENCE [LARGE SCALE GENOMIC DNA]</scope>
</reference>
<proteinExistence type="predicted"/>
<dbReference type="AlphaFoldDB" id="A0A3P8AGF1"/>
<evidence type="ECO:0000313" key="2">
    <source>
        <dbReference type="EMBL" id="VDP09701.1"/>
    </source>
</evidence>
<name>A0A3P8AGF1_HELPZ</name>
<feature type="region of interest" description="Disordered" evidence="1">
    <location>
        <begin position="93"/>
        <end position="115"/>
    </location>
</feature>
<sequence>MAERMASILKEFEARQLEVDEDEQLEVVEEQEEGKRGVLAPDASWSWDKPFPMPEGCSPEKFPPFQSFTAEDLSLEEELVCILRMCAEARNGNPYVLDKPTSNDTENKGEVSKDSVAGEKASVLHLRTEIR</sequence>
<dbReference type="EMBL" id="UZAH01030212">
    <property type="protein sequence ID" value="VDP09701.1"/>
    <property type="molecule type" value="Genomic_DNA"/>
</dbReference>
<protein>
    <submittedName>
        <fullName evidence="2">Uncharacterized protein</fullName>
    </submittedName>
</protein>
<accession>A0A3P8AGF1</accession>